<protein>
    <submittedName>
        <fullName evidence="1">Uncharacterized protein</fullName>
    </submittedName>
</protein>
<dbReference type="Proteomes" id="UP001231189">
    <property type="component" value="Unassembled WGS sequence"/>
</dbReference>
<proteinExistence type="predicted"/>
<reference evidence="1" key="1">
    <citation type="submission" date="2023-07" db="EMBL/GenBank/DDBJ databases">
        <title>A chromosome-level genome assembly of Lolium multiflorum.</title>
        <authorList>
            <person name="Chen Y."/>
            <person name="Copetti D."/>
            <person name="Kolliker R."/>
            <person name="Studer B."/>
        </authorList>
    </citation>
    <scope>NUCLEOTIDE SEQUENCE</scope>
    <source>
        <strain evidence="1">02402/16</strain>
        <tissue evidence="1">Leaf</tissue>
    </source>
</reference>
<name>A0AAD8W653_LOLMU</name>
<comment type="caution">
    <text evidence="1">The sequence shown here is derived from an EMBL/GenBank/DDBJ whole genome shotgun (WGS) entry which is preliminary data.</text>
</comment>
<organism evidence="1 2">
    <name type="scientific">Lolium multiflorum</name>
    <name type="common">Italian ryegrass</name>
    <name type="synonym">Lolium perenne subsp. multiflorum</name>
    <dbReference type="NCBI Taxonomy" id="4521"/>
    <lineage>
        <taxon>Eukaryota</taxon>
        <taxon>Viridiplantae</taxon>
        <taxon>Streptophyta</taxon>
        <taxon>Embryophyta</taxon>
        <taxon>Tracheophyta</taxon>
        <taxon>Spermatophyta</taxon>
        <taxon>Magnoliopsida</taxon>
        <taxon>Liliopsida</taxon>
        <taxon>Poales</taxon>
        <taxon>Poaceae</taxon>
        <taxon>BOP clade</taxon>
        <taxon>Pooideae</taxon>
        <taxon>Poodae</taxon>
        <taxon>Poeae</taxon>
        <taxon>Poeae Chloroplast Group 2 (Poeae type)</taxon>
        <taxon>Loliodinae</taxon>
        <taxon>Loliinae</taxon>
        <taxon>Lolium</taxon>
    </lineage>
</organism>
<evidence type="ECO:0000313" key="2">
    <source>
        <dbReference type="Proteomes" id="UP001231189"/>
    </source>
</evidence>
<dbReference type="EMBL" id="JAUUTY010000004">
    <property type="protein sequence ID" value="KAK1645196.1"/>
    <property type="molecule type" value="Genomic_DNA"/>
</dbReference>
<evidence type="ECO:0000313" key="1">
    <source>
        <dbReference type="EMBL" id="KAK1645196.1"/>
    </source>
</evidence>
<dbReference type="AlphaFoldDB" id="A0AAD8W653"/>
<dbReference type="Pfam" id="PF04827">
    <property type="entry name" value="Plant_tran"/>
    <property type="match status" value="1"/>
</dbReference>
<accession>A0AAD8W653</accession>
<sequence length="270" mass="31479">MVEKFHAEIVDSSSDDESDQSAHTLATTAASMIHEFTSNPGLQHRGSVKGRSKNLPRNRVAGQARLHKDYFHLTNPIFPEKMFRRRYRMSRDLFLVILRGVRNYDPYFQCRPDATGLLERDIFDLFLPEFDKPWAHARQSSRVSYEINGNAYDKPYYLADGIYPEWATLVKTVRNPNSEKTRRFAKMQEACRKDVERGFGVLQARWAIVRHPARTWSLKTMHEVMTCCVIMHNMIVENERPDGRNENHGNSKVSSLRQFLELLLGRTIYI</sequence>
<keyword evidence="2" id="KW-1185">Reference proteome</keyword>
<dbReference type="PANTHER" id="PTHR47150">
    <property type="entry name" value="OS12G0169200 PROTEIN"/>
    <property type="match status" value="1"/>
</dbReference>
<dbReference type="PANTHER" id="PTHR47150:SF5">
    <property type="entry name" value="OS07G0546750 PROTEIN"/>
    <property type="match status" value="1"/>
</dbReference>
<dbReference type="InterPro" id="IPR006912">
    <property type="entry name" value="Harbinger_derived_prot"/>
</dbReference>
<gene>
    <name evidence="1" type="ORF">QYE76_063001</name>
</gene>